<dbReference type="InterPro" id="IPR050237">
    <property type="entry name" value="ATP-dep_AMP-bd_enzyme"/>
</dbReference>
<dbReference type="InterPro" id="IPR045851">
    <property type="entry name" value="AMP-bd_C_sf"/>
</dbReference>
<feature type="domain" description="AMP-dependent synthetase/ligase" evidence="1">
    <location>
        <begin position="38"/>
        <end position="416"/>
    </location>
</feature>
<feature type="domain" description="AMP-binding enzyme C-terminal" evidence="2">
    <location>
        <begin position="467"/>
        <end position="542"/>
    </location>
</feature>
<dbReference type="AlphaFoldDB" id="A0A381PD58"/>
<dbReference type="InterPro" id="IPR020845">
    <property type="entry name" value="AMP-binding_CS"/>
</dbReference>
<evidence type="ECO:0008006" key="4">
    <source>
        <dbReference type="Google" id="ProtNLM"/>
    </source>
</evidence>
<dbReference type="Pfam" id="PF13193">
    <property type="entry name" value="AMP-binding_C"/>
    <property type="match status" value="1"/>
</dbReference>
<name>A0A381PD58_9ZZZZ</name>
<proteinExistence type="predicted"/>
<protein>
    <recommendedName>
        <fullName evidence="4">Cyclohexanecarboxylate-CoA ligase</fullName>
    </recommendedName>
</protein>
<evidence type="ECO:0000259" key="1">
    <source>
        <dbReference type="Pfam" id="PF00501"/>
    </source>
</evidence>
<dbReference type="PANTHER" id="PTHR43767">
    <property type="entry name" value="LONG-CHAIN-FATTY-ACID--COA LIGASE"/>
    <property type="match status" value="1"/>
</dbReference>
<evidence type="ECO:0000259" key="2">
    <source>
        <dbReference type="Pfam" id="PF13193"/>
    </source>
</evidence>
<dbReference type="Pfam" id="PF00501">
    <property type="entry name" value="AMP-binding"/>
    <property type="match status" value="1"/>
</dbReference>
<organism evidence="3">
    <name type="scientific">marine metagenome</name>
    <dbReference type="NCBI Taxonomy" id="408172"/>
    <lineage>
        <taxon>unclassified sequences</taxon>
        <taxon>metagenomes</taxon>
        <taxon>ecological metagenomes</taxon>
    </lineage>
</organism>
<reference evidence="3" key="1">
    <citation type="submission" date="2018-05" db="EMBL/GenBank/DDBJ databases">
        <authorList>
            <person name="Lanie J.A."/>
            <person name="Ng W.-L."/>
            <person name="Kazmierczak K.M."/>
            <person name="Andrzejewski T.M."/>
            <person name="Davidsen T.M."/>
            <person name="Wayne K.J."/>
            <person name="Tettelin H."/>
            <person name="Glass J.I."/>
            <person name="Rusch D."/>
            <person name="Podicherti R."/>
            <person name="Tsui H.-C.T."/>
            <person name="Winkler M.E."/>
        </authorList>
    </citation>
    <scope>NUCLEOTIDE SEQUENCE</scope>
</reference>
<dbReference type="PROSITE" id="PS00455">
    <property type="entry name" value="AMP_BINDING"/>
    <property type="match status" value="1"/>
</dbReference>
<gene>
    <name evidence="3" type="ORF">METZ01_LOCUS17041</name>
</gene>
<dbReference type="Gene3D" id="3.30.300.30">
    <property type="match status" value="1"/>
</dbReference>
<dbReference type="InterPro" id="IPR042099">
    <property type="entry name" value="ANL_N_sf"/>
</dbReference>
<evidence type="ECO:0000313" key="3">
    <source>
        <dbReference type="EMBL" id="SUZ64187.1"/>
    </source>
</evidence>
<dbReference type="InterPro" id="IPR000873">
    <property type="entry name" value="AMP-dep_synth/lig_dom"/>
</dbReference>
<sequence length="555" mass="60771">MLMPTSKGFFETTLSQSRISSMTATGDWPERFFDPLIDHWASERGEKVVVTDRFGSVTWSEFAVQVDEISRGLLELGVRPGVVVQVQLPNWRQFLVTVAAVERIGGVINPVAPIFRTNEVLVMSELAQPAVVITANEFRGFELGAMHVELRERCPWVREIVTVGDRPVTDTLSWEDLLEQGRFSSYDRAAVDLLRPGTHDVCEVMFTSGTTGQPKGVMHTQNTLNAAVDLFDETVCDGVPSPAGTSAGPGYTFHMASTLAHQTGYLYGIRVPLTLGGHVVLQDIWDPNEFVDLIERHEIQISMGATPFLADVLAVDRLEERNLESWKRFVCAGAAVPEPVLEQADATLPCVVLPGWGMTECALLTVGRPSDSLTLRLTDGSPLPGNEVRVIDEAGEPVVGVEGNLQCRGSELFVGYVQGRELTEGCWQGSWFDTGDRALMNDGGYIRITGRSKDIIIRGGENVPVKEIEDLLLRHPAVSGAAIVGKPDERLGEIGCVFVLPSGDVPTLANLTEFLQAHGVTPQFWPEELVIVEEFPMTPSGKVQKYKLRQDFGGS</sequence>
<dbReference type="GO" id="GO:0016878">
    <property type="term" value="F:acid-thiol ligase activity"/>
    <property type="evidence" value="ECO:0007669"/>
    <property type="project" value="UniProtKB-ARBA"/>
</dbReference>
<dbReference type="PANTHER" id="PTHR43767:SF1">
    <property type="entry name" value="NONRIBOSOMAL PEPTIDE SYNTHASE PES1 (EUROFUNG)-RELATED"/>
    <property type="match status" value="1"/>
</dbReference>
<dbReference type="EMBL" id="UINC01000928">
    <property type="protein sequence ID" value="SUZ64187.1"/>
    <property type="molecule type" value="Genomic_DNA"/>
</dbReference>
<accession>A0A381PD58</accession>
<dbReference type="InterPro" id="IPR025110">
    <property type="entry name" value="AMP-bd_C"/>
</dbReference>
<dbReference type="SUPFAM" id="SSF56801">
    <property type="entry name" value="Acetyl-CoA synthetase-like"/>
    <property type="match status" value="1"/>
</dbReference>
<dbReference type="Gene3D" id="3.40.50.12780">
    <property type="entry name" value="N-terminal domain of ligase-like"/>
    <property type="match status" value="1"/>
</dbReference>